<keyword evidence="3" id="KW-1185">Reference proteome</keyword>
<dbReference type="Gene3D" id="3.20.20.140">
    <property type="entry name" value="Metal-dependent hydrolases"/>
    <property type="match status" value="1"/>
</dbReference>
<feature type="domain" description="Amidohydrolase-related" evidence="1">
    <location>
        <begin position="183"/>
        <end position="379"/>
    </location>
</feature>
<dbReference type="SUPFAM" id="SSF51338">
    <property type="entry name" value="Composite domain of metallo-dependent hydrolases"/>
    <property type="match status" value="1"/>
</dbReference>
<dbReference type="Gene3D" id="2.30.40.10">
    <property type="entry name" value="Urease, subunit C, domain 1"/>
    <property type="match status" value="2"/>
</dbReference>
<evidence type="ECO:0000259" key="1">
    <source>
        <dbReference type="Pfam" id="PF01979"/>
    </source>
</evidence>
<comment type="caution">
    <text evidence="2">The sequence shown here is derived from an EMBL/GenBank/DDBJ whole genome shotgun (WGS) entry which is preliminary data.</text>
</comment>
<dbReference type="PANTHER" id="PTHR43135:SF3">
    <property type="entry name" value="ALPHA-D-RIBOSE 1-METHYLPHOSPHONATE 5-TRIPHOSPHATE DIPHOSPHATASE"/>
    <property type="match status" value="1"/>
</dbReference>
<dbReference type="Pfam" id="PF01979">
    <property type="entry name" value="Amidohydro_1"/>
    <property type="match status" value="1"/>
</dbReference>
<name>A0A7C8N018_9PEZI</name>
<dbReference type="OrthoDB" id="5595695at2759"/>
<protein>
    <recommendedName>
        <fullName evidence="1">Amidohydrolase-related domain-containing protein</fullName>
    </recommendedName>
</protein>
<dbReference type="SUPFAM" id="SSF51556">
    <property type="entry name" value="Metallo-dependent hydrolases"/>
    <property type="match status" value="1"/>
</dbReference>
<dbReference type="Proteomes" id="UP000481858">
    <property type="component" value="Unassembled WGS sequence"/>
</dbReference>
<dbReference type="InterPro" id="IPR011059">
    <property type="entry name" value="Metal-dep_hydrolase_composite"/>
</dbReference>
<dbReference type="InterPro" id="IPR032466">
    <property type="entry name" value="Metal_Hydrolase"/>
</dbReference>
<gene>
    <name evidence="2" type="ORF">GQX73_g1124</name>
</gene>
<dbReference type="PANTHER" id="PTHR43135">
    <property type="entry name" value="ALPHA-D-RIBOSE 1-METHYLPHOSPHONATE 5-TRIPHOSPHATE DIPHOSPHATASE"/>
    <property type="match status" value="1"/>
</dbReference>
<dbReference type="InterPro" id="IPR051781">
    <property type="entry name" value="Metallo-dep_Hydrolase"/>
</dbReference>
<reference evidence="2 3" key="1">
    <citation type="submission" date="2019-12" db="EMBL/GenBank/DDBJ databases">
        <title>Draft genome sequence of the ascomycete Xylaria multiplex DSM 110363.</title>
        <authorList>
            <person name="Buettner E."/>
            <person name="Kellner H."/>
        </authorList>
    </citation>
    <scope>NUCLEOTIDE SEQUENCE [LARGE SCALE GENOMIC DNA]</scope>
    <source>
        <strain evidence="2 3">DSM 110363</strain>
    </source>
</reference>
<evidence type="ECO:0000313" key="2">
    <source>
        <dbReference type="EMBL" id="KAF2972387.1"/>
    </source>
</evidence>
<dbReference type="InParanoid" id="A0A7C8N018"/>
<dbReference type="EMBL" id="WUBL01000006">
    <property type="protein sequence ID" value="KAF2972387.1"/>
    <property type="molecule type" value="Genomic_DNA"/>
</dbReference>
<accession>A0A7C8N018</accession>
<sequence>MDVVFDHIAMTAENNNFRSAQRDDSLSDSIVAIDNVRVFDGHRLLPESTVVIESHTIRSIGYTSHANTHIDGKGGVLLPGFIDAHAHPSNITDLQDLSRYGVTTAMVMACFQPQLCQSLKNHTGLVDIVAGSLPAAAPGSLHANIIVAVDGNENRLVRNASVASQWVDDMVAWEPDFVKLIAESPGLDQQTLDILTDRSHEHGKRVACHASALDAYTQAATAGVDIIQHAPLDKPVSPSLARHIASRGQVATPTLAILRAISDASMGTRNYTVAEESVRQLKEAGVPIVAGTDANLVQGLIAIVPFGISLHAELQLLVNAGLSPAEALRAATSVAAKYWGLDDRGMIAPGKRADLVLLSKNPLEDISATKSIQRVWLAGVEFSGAIGTF</sequence>
<organism evidence="2 3">
    <name type="scientific">Xylaria multiplex</name>
    <dbReference type="NCBI Taxonomy" id="323545"/>
    <lineage>
        <taxon>Eukaryota</taxon>
        <taxon>Fungi</taxon>
        <taxon>Dikarya</taxon>
        <taxon>Ascomycota</taxon>
        <taxon>Pezizomycotina</taxon>
        <taxon>Sordariomycetes</taxon>
        <taxon>Xylariomycetidae</taxon>
        <taxon>Xylariales</taxon>
        <taxon>Xylariaceae</taxon>
        <taxon>Xylaria</taxon>
    </lineage>
</organism>
<dbReference type="AlphaFoldDB" id="A0A7C8N018"/>
<proteinExistence type="predicted"/>
<dbReference type="InterPro" id="IPR006680">
    <property type="entry name" value="Amidohydro-rel"/>
</dbReference>
<dbReference type="GO" id="GO:0016810">
    <property type="term" value="F:hydrolase activity, acting on carbon-nitrogen (but not peptide) bonds"/>
    <property type="evidence" value="ECO:0007669"/>
    <property type="project" value="InterPro"/>
</dbReference>
<evidence type="ECO:0000313" key="3">
    <source>
        <dbReference type="Proteomes" id="UP000481858"/>
    </source>
</evidence>